<reference evidence="2" key="1">
    <citation type="submission" date="2022-01" db="EMBL/GenBank/DDBJ databases">
        <title>Draft genome of Methanogenium marinum DSM 15558.</title>
        <authorList>
            <person name="Chen S.-C."/>
            <person name="You Y.-T."/>
        </authorList>
    </citation>
    <scope>NUCLEOTIDE SEQUENCE</scope>
    <source>
        <strain evidence="2">DSM 15558</strain>
    </source>
</reference>
<dbReference type="GO" id="GO:0004500">
    <property type="term" value="F:dopamine beta-monooxygenase activity"/>
    <property type="evidence" value="ECO:0007669"/>
    <property type="project" value="InterPro"/>
</dbReference>
<proteinExistence type="predicted"/>
<accession>A0A9Q4KR42</accession>
<dbReference type="GO" id="GO:0030667">
    <property type="term" value="C:secretory granule membrane"/>
    <property type="evidence" value="ECO:0007669"/>
    <property type="project" value="TreeGrafter"/>
</dbReference>
<dbReference type="GO" id="GO:0042421">
    <property type="term" value="P:norepinephrine biosynthetic process"/>
    <property type="evidence" value="ECO:0007669"/>
    <property type="project" value="TreeGrafter"/>
</dbReference>
<dbReference type="Proteomes" id="UP001143747">
    <property type="component" value="Unassembled WGS sequence"/>
</dbReference>
<dbReference type="AlphaFoldDB" id="A0A9Q4KR42"/>
<dbReference type="InterPro" id="IPR000945">
    <property type="entry name" value="DBH-like"/>
</dbReference>
<dbReference type="InterPro" id="IPR005018">
    <property type="entry name" value="DOMON_domain"/>
</dbReference>
<dbReference type="InterPro" id="IPR045266">
    <property type="entry name" value="DOH_DOMON"/>
</dbReference>
<dbReference type="GO" id="GO:0042420">
    <property type="term" value="P:dopamine catabolic process"/>
    <property type="evidence" value="ECO:0007669"/>
    <property type="project" value="TreeGrafter"/>
</dbReference>
<dbReference type="PANTHER" id="PTHR10157">
    <property type="entry name" value="DOPAMINE BETA HYDROXYLASE RELATED"/>
    <property type="match status" value="1"/>
</dbReference>
<dbReference type="SMART" id="SM00664">
    <property type="entry name" value="DoH"/>
    <property type="match status" value="1"/>
</dbReference>
<dbReference type="PROSITE" id="PS51257">
    <property type="entry name" value="PROKAR_LIPOPROTEIN"/>
    <property type="match status" value="1"/>
</dbReference>
<sequence length="221" mass="23574">MDAVKLCVILLLAIAIAGCSDEIPDTTIPEPTETPVTTSAPVTTIATSSSTPTFTTTSSSTWNSDGVISEGEYAKTLSLNGGNYVIHWKFADDMIHFGLETTSPGWAAIGFEPTTRMKDADIILGGAMNGVPYLFDMFSTGPIGPHPPDTDLGGTYDITEYNAKEQAEGTIVEFSRKTDTGDSYDKILTPGAEITIIWAQADSDEPLFKHNIGKGSETIIL</sequence>
<evidence type="ECO:0000259" key="1">
    <source>
        <dbReference type="PROSITE" id="PS50836"/>
    </source>
</evidence>
<dbReference type="PROSITE" id="PS50836">
    <property type="entry name" value="DOMON"/>
    <property type="match status" value="1"/>
</dbReference>
<dbReference type="Pfam" id="PF03351">
    <property type="entry name" value="DOMON"/>
    <property type="match status" value="1"/>
</dbReference>
<dbReference type="PANTHER" id="PTHR10157:SF23">
    <property type="entry name" value="MOXD1 HOMOLOG 1"/>
    <property type="match status" value="1"/>
</dbReference>
<protein>
    <submittedName>
        <fullName evidence="2">DOMON domain-containing protein</fullName>
    </submittedName>
</protein>
<organism evidence="2 3">
    <name type="scientific">Methanogenium marinum</name>
    <dbReference type="NCBI Taxonomy" id="348610"/>
    <lineage>
        <taxon>Archaea</taxon>
        <taxon>Methanobacteriati</taxon>
        <taxon>Methanobacteriota</taxon>
        <taxon>Stenosarchaea group</taxon>
        <taxon>Methanomicrobia</taxon>
        <taxon>Methanomicrobiales</taxon>
        <taxon>Methanomicrobiaceae</taxon>
        <taxon>Methanogenium</taxon>
    </lineage>
</organism>
<feature type="domain" description="DOMON" evidence="1">
    <location>
        <begin position="82"/>
        <end position="201"/>
    </location>
</feature>
<evidence type="ECO:0000313" key="2">
    <source>
        <dbReference type="EMBL" id="MDE4907034.1"/>
    </source>
</evidence>
<evidence type="ECO:0000313" key="3">
    <source>
        <dbReference type="Proteomes" id="UP001143747"/>
    </source>
</evidence>
<dbReference type="RefSeq" id="WP_274923698.1">
    <property type="nucleotide sequence ID" value="NZ_JAKELO010000001.1"/>
</dbReference>
<name>A0A9Q4KR42_9EURY</name>
<dbReference type="GO" id="GO:0005615">
    <property type="term" value="C:extracellular space"/>
    <property type="evidence" value="ECO:0007669"/>
    <property type="project" value="TreeGrafter"/>
</dbReference>
<comment type="caution">
    <text evidence="2">The sequence shown here is derived from an EMBL/GenBank/DDBJ whole genome shotgun (WGS) entry which is preliminary data.</text>
</comment>
<dbReference type="EMBL" id="JAKELO010000001">
    <property type="protein sequence ID" value="MDE4907034.1"/>
    <property type="molecule type" value="Genomic_DNA"/>
</dbReference>
<dbReference type="GO" id="GO:0006589">
    <property type="term" value="P:octopamine biosynthetic process"/>
    <property type="evidence" value="ECO:0007669"/>
    <property type="project" value="TreeGrafter"/>
</dbReference>
<keyword evidence="3" id="KW-1185">Reference proteome</keyword>
<gene>
    <name evidence="2" type="ORF">L0665_00120</name>
</gene>
<dbReference type="CDD" id="cd09631">
    <property type="entry name" value="DOMON_DOH"/>
    <property type="match status" value="1"/>
</dbReference>
<dbReference type="GO" id="GO:0005507">
    <property type="term" value="F:copper ion binding"/>
    <property type="evidence" value="ECO:0007669"/>
    <property type="project" value="TreeGrafter"/>
</dbReference>